<sequence length="125" mass="14347">MRSLFTEQDDHDVVISTNFMRMIYITDWQDINAQRYTQRKNCVHTPDLAKTISTSQYGDTTIVSPIDWLEGIVSSKNLFLITANGQHPLPQDAGLVLELFMVQAIRVDWLSSLFSRPSRKRLTTS</sequence>
<accession>A0A146EX93</accession>
<organism evidence="1 2">
    <name type="scientific">Aspergillus kawachii</name>
    <name type="common">White koji mold</name>
    <name type="synonym">Aspergillus awamori var. kawachi</name>
    <dbReference type="NCBI Taxonomy" id="1069201"/>
    <lineage>
        <taxon>Eukaryota</taxon>
        <taxon>Fungi</taxon>
        <taxon>Dikarya</taxon>
        <taxon>Ascomycota</taxon>
        <taxon>Pezizomycotina</taxon>
        <taxon>Eurotiomycetes</taxon>
        <taxon>Eurotiomycetidae</taxon>
        <taxon>Eurotiales</taxon>
        <taxon>Aspergillaceae</taxon>
        <taxon>Aspergillus</taxon>
        <taxon>Aspergillus subgen. Circumdati</taxon>
    </lineage>
</organism>
<proteinExistence type="predicted"/>
<dbReference type="EMBL" id="BCWF01000001">
    <property type="protein sequence ID" value="GAT18664.1"/>
    <property type="molecule type" value="Genomic_DNA"/>
</dbReference>
<reference evidence="1 2" key="1">
    <citation type="journal article" date="2016" name="DNA Res.">
        <title>Genome sequence of Aspergillus luchuensis NBRC 4314.</title>
        <authorList>
            <person name="Yamada O."/>
            <person name="Machida M."/>
            <person name="Hosoyama A."/>
            <person name="Goto M."/>
            <person name="Takahashi T."/>
            <person name="Futagami T."/>
            <person name="Yamagata Y."/>
            <person name="Takeuchi M."/>
            <person name="Kobayashi T."/>
            <person name="Koike H."/>
            <person name="Abe K."/>
            <person name="Asai K."/>
            <person name="Arita M."/>
            <person name="Fujita N."/>
            <person name="Fukuda K."/>
            <person name="Higa K."/>
            <person name="Horikawa H."/>
            <person name="Ishikawa T."/>
            <person name="Jinno K."/>
            <person name="Kato Y."/>
            <person name="Kirimura K."/>
            <person name="Mizutani O."/>
            <person name="Nakasone K."/>
            <person name="Sano M."/>
            <person name="Shiraishi Y."/>
            <person name="Tsukahara M."/>
            <person name="Gomi K."/>
        </authorList>
    </citation>
    <scope>NUCLEOTIDE SEQUENCE [LARGE SCALE GENOMIC DNA]</scope>
    <source>
        <strain evidence="1 2">RIB 2604</strain>
    </source>
</reference>
<dbReference type="AlphaFoldDB" id="A0A146EX93"/>
<reference evidence="2" key="2">
    <citation type="submission" date="2016-02" db="EMBL/GenBank/DDBJ databases">
        <title>Genome sequencing of Aspergillus luchuensis NBRC 4314.</title>
        <authorList>
            <person name="Yamada O."/>
        </authorList>
    </citation>
    <scope>NUCLEOTIDE SEQUENCE [LARGE SCALE GENOMIC DNA]</scope>
    <source>
        <strain evidence="2">RIB 2604</strain>
    </source>
</reference>
<dbReference type="Proteomes" id="UP000075230">
    <property type="component" value="Unassembled WGS sequence"/>
</dbReference>
<comment type="caution">
    <text evidence="1">The sequence shown here is derived from an EMBL/GenBank/DDBJ whole genome shotgun (WGS) entry which is preliminary data.</text>
</comment>
<evidence type="ECO:0000313" key="1">
    <source>
        <dbReference type="EMBL" id="GAT18664.1"/>
    </source>
</evidence>
<protein>
    <submittedName>
        <fullName evidence="1">Carbonic anhydrase</fullName>
    </submittedName>
</protein>
<evidence type="ECO:0000313" key="2">
    <source>
        <dbReference type="Proteomes" id="UP000075230"/>
    </source>
</evidence>
<dbReference type="VEuPathDB" id="FungiDB:ASPFODRAFT_34305"/>
<gene>
    <name evidence="1" type="ORF">RIB2604_00101580</name>
</gene>
<name>A0A146EX93_ASPKA</name>